<dbReference type="PROSITE" id="PS51257">
    <property type="entry name" value="PROKAR_LIPOPROTEIN"/>
    <property type="match status" value="1"/>
</dbReference>
<feature type="region of interest" description="Disordered" evidence="1">
    <location>
        <begin position="288"/>
        <end position="316"/>
    </location>
</feature>
<evidence type="ECO:0000259" key="4">
    <source>
        <dbReference type="Pfam" id="PF14257"/>
    </source>
</evidence>
<dbReference type="KEGG" id="psic:J4E96_00065"/>
<sequence length="316" mass="31529">MRRLVGPVVLSVLVAGLAAGCSATSTDGGDSAAPQGVEADSAGSGSLAQDAEAQAVTDPALAADATDRQVVTVGTVGIVAPDPTDAARQATALTEAAGGRVEGRTEQAASGDQGASAHLILRIPAARLTETLDAFAELGKVERLELSATDVTGQVQDLDARISALTVSVGRLEALLGAANTSTDLVELESALSGRQADLESMQAQRAGLADQVELTTITLDLTASPTVVVTSPRGFWTGLESGWNGLLATLAAVLIVTGVLLPWLAFVAVLGGAAFAVVRLVRRRRPAGPGGPVPVPATAGDLGDGGPGGPRPGQG</sequence>
<evidence type="ECO:0000256" key="1">
    <source>
        <dbReference type="SAM" id="MobiDB-lite"/>
    </source>
</evidence>
<proteinExistence type="predicted"/>
<feature type="transmembrane region" description="Helical" evidence="2">
    <location>
        <begin position="246"/>
        <end position="279"/>
    </location>
</feature>
<dbReference type="RefSeq" id="WP_227423801.1">
    <property type="nucleotide sequence ID" value="NZ_CP071868.1"/>
</dbReference>
<keyword evidence="2" id="KW-0472">Membrane</keyword>
<dbReference type="Pfam" id="PF14257">
    <property type="entry name" value="DUF4349"/>
    <property type="match status" value="1"/>
</dbReference>
<keyword evidence="6" id="KW-1185">Reference proteome</keyword>
<reference evidence="5" key="1">
    <citation type="submission" date="2021-03" db="EMBL/GenBank/DDBJ databases">
        <title>Pengzhenrongella sicca gen. nov., sp. nov., a new member of suborder Micrococcineae isolated from High-Arctic tundra soil.</title>
        <authorList>
            <person name="Peng F."/>
        </authorList>
    </citation>
    <scope>NUCLEOTIDE SEQUENCE</scope>
    <source>
        <strain evidence="5">LRZ-2</strain>
    </source>
</reference>
<feature type="region of interest" description="Disordered" evidence="1">
    <location>
        <begin position="23"/>
        <end position="53"/>
    </location>
</feature>
<evidence type="ECO:0000313" key="5">
    <source>
        <dbReference type="EMBL" id="QTE29514.1"/>
    </source>
</evidence>
<gene>
    <name evidence="5" type="ORF">J4E96_00065</name>
</gene>
<feature type="domain" description="DUF4349" evidence="4">
    <location>
        <begin position="68"/>
        <end position="274"/>
    </location>
</feature>
<dbReference type="EMBL" id="CP071868">
    <property type="protein sequence ID" value="QTE29514.1"/>
    <property type="molecule type" value="Genomic_DNA"/>
</dbReference>
<organism evidence="5 6">
    <name type="scientific">Pengzhenrongella sicca</name>
    <dbReference type="NCBI Taxonomy" id="2819238"/>
    <lineage>
        <taxon>Bacteria</taxon>
        <taxon>Bacillati</taxon>
        <taxon>Actinomycetota</taxon>
        <taxon>Actinomycetes</taxon>
        <taxon>Micrococcales</taxon>
        <taxon>Pengzhenrongella</taxon>
    </lineage>
</organism>
<feature type="chain" id="PRO_5039629147" evidence="3">
    <location>
        <begin position="24"/>
        <end position="316"/>
    </location>
</feature>
<dbReference type="Proteomes" id="UP000663937">
    <property type="component" value="Chromosome"/>
</dbReference>
<evidence type="ECO:0000256" key="2">
    <source>
        <dbReference type="SAM" id="Phobius"/>
    </source>
</evidence>
<name>A0A8A4ZCB5_9MICO</name>
<feature type="signal peptide" evidence="3">
    <location>
        <begin position="1"/>
        <end position="23"/>
    </location>
</feature>
<dbReference type="InterPro" id="IPR025645">
    <property type="entry name" value="DUF4349"/>
</dbReference>
<keyword evidence="2" id="KW-0812">Transmembrane</keyword>
<dbReference type="AlphaFoldDB" id="A0A8A4ZCB5"/>
<accession>A0A8A4ZCB5</accession>
<feature type="compositionally biased region" description="Gly residues" evidence="1">
    <location>
        <begin position="303"/>
        <end position="316"/>
    </location>
</feature>
<evidence type="ECO:0000313" key="6">
    <source>
        <dbReference type="Proteomes" id="UP000663937"/>
    </source>
</evidence>
<keyword evidence="2" id="KW-1133">Transmembrane helix</keyword>
<keyword evidence="3" id="KW-0732">Signal</keyword>
<protein>
    <submittedName>
        <fullName evidence="5">DUF4349 domain-containing protein</fullName>
    </submittedName>
</protein>
<evidence type="ECO:0000256" key="3">
    <source>
        <dbReference type="SAM" id="SignalP"/>
    </source>
</evidence>